<name>A0ABP9G5Z0_9SPHI</name>
<comment type="caution">
    <text evidence="2">The sequence shown here is derived from an EMBL/GenBank/DDBJ whole genome shotgun (WGS) entry which is preliminary data.</text>
</comment>
<reference evidence="3" key="1">
    <citation type="journal article" date="2019" name="Int. J. Syst. Evol. Microbiol.">
        <title>The Global Catalogue of Microorganisms (GCM) 10K type strain sequencing project: providing services to taxonomists for standard genome sequencing and annotation.</title>
        <authorList>
            <consortium name="The Broad Institute Genomics Platform"/>
            <consortium name="The Broad Institute Genome Sequencing Center for Infectious Disease"/>
            <person name="Wu L."/>
            <person name="Ma J."/>
        </authorList>
    </citation>
    <scope>NUCLEOTIDE SEQUENCE [LARGE SCALE GENOMIC DNA]</scope>
    <source>
        <strain evidence="3">JCM 18283</strain>
    </source>
</reference>
<feature type="signal peptide" evidence="1">
    <location>
        <begin position="1"/>
        <end position="21"/>
    </location>
</feature>
<feature type="chain" id="PRO_5046416830" evidence="1">
    <location>
        <begin position="22"/>
        <end position="179"/>
    </location>
</feature>
<accession>A0ABP9G5Z0</accession>
<protein>
    <submittedName>
        <fullName evidence="2">Uncharacterized protein</fullName>
    </submittedName>
</protein>
<dbReference type="RefSeq" id="WP_345333089.1">
    <property type="nucleotide sequence ID" value="NZ_BAABJI010000004.1"/>
</dbReference>
<evidence type="ECO:0000313" key="3">
    <source>
        <dbReference type="Proteomes" id="UP001501436"/>
    </source>
</evidence>
<sequence length="179" mass="20518">MKVLVLSCLLFLSIGINRARANEHDPEVIRKQLLTALKSSKTTDSLYNALDATKHKNALITGYMATLQALKAIHAWNPFTKLKYLNASEKTYAEAVAADPHNIEIRFMRFSVEHNVPGFLGYHKNLENDRKTIIEQIKKKNYKEEDTDLIRTTVKFLIESKRCTATENEYLHKQLAALK</sequence>
<evidence type="ECO:0000256" key="1">
    <source>
        <dbReference type="SAM" id="SignalP"/>
    </source>
</evidence>
<dbReference type="Proteomes" id="UP001501436">
    <property type="component" value="Unassembled WGS sequence"/>
</dbReference>
<keyword evidence="1" id="KW-0732">Signal</keyword>
<proteinExistence type="predicted"/>
<gene>
    <name evidence="2" type="ORF">GCM10023313_33810</name>
</gene>
<keyword evidence="3" id="KW-1185">Reference proteome</keyword>
<evidence type="ECO:0000313" key="2">
    <source>
        <dbReference type="EMBL" id="GAA4926580.1"/>
    </source>
</evidence>
<dbReference type="EMBL" id="BAABJI010000004">
    <property type="protein sequence ID" value="GAA4926580.1"/>
    <property type="molecule type" value="Genomic_DNA"/>
</dbReference>
<organism evidence="2 3">
    <name type="scientific">Mucilaginibacter defluvii</name>
    <dbReference type="NCBI Taxonomy" id="1196019"/>
    <lineage>
        <taxon>Bacteria</taxon>
        <taxon>Pseudomonadati</taxon>
        <taxon>Bacteroidota</taxon>
        <taxon>Sphingobacteriia</taxon>
        <taxon>Sphingobacteriales</taxon>
        <taxon>Sphingobacteriaceae</taxon>
        <taxon>Mucilaginibacter</taxon>
    </lineage>
</organism>